<evidence type="ECO:0000259" key="1">
    <source>
        <dbReference type="SMART" id="SM00849"/>
    </source>
</evidence>
<organism evidence="2 3">
    <name type="scientific">Kibdelosporangium persicum</name>
    <dbReference type="NCBI Taxonomy" id="2698649"/>
    <lineage>
        <taxon>Bacteria</taxon>
        <taxon>Bacillati</taxon>
        <taxon>Actinomycetota</taxon>
        <taxon>Actinomycetes</taxon>
        <taxon>Pseudonocardiales</taxon>
        <taxon>Pseudonocardiaceae</taxon>
        <taxon>Kibdelosporangium</taxon>
    </lineage>
</organism>
<proteinExistence type="predicted"/>
<evidence type="ECO:0000313" key="3">
    <source>
        <dbReference type="Proteomes" id="UP000763557"/>
    </source>
</evidence>
<dbReference type="EMBL" id="JAAATY010000016">
    <property type="protein sequence ID" value="NRN67729.1"/>
    <property type="molecule type" value="Genomic_DNA"/>
</dbReference>
<gene>
    <name evidence="2" type="ORF">GC106_49690</name>
</gene>
<dbReference type="SUPFAM" id="SSF56281">
    <property type="entry name" value="Metallo-hydrolase/oxidoreductase"/>
    <property type="match status" value="1"/>
</dbReference>
<feature type="domain" description="Metallo-beta-lactamase" evidence="1">
    <location>
        <begin position="18"/>
        <end position="207"/>
    </location>
</feature>
<dbReference type="Proteomes" id="UP000763557">
    <property type="component" value="Unassembled WGS sequence"/>
</dbReference>
<dbReference type="SMART" id="SM00849">
    <property type="entry name" value="Lactamase_B"/>
    <property type="match status" value="1"/>
</dbReference>
<reference evidence="2 3" key="1">
    <citation type="submission" date="2020-01" db="EMBL/GenBank/DDBJ databases">
        <title>Kibdelosporangium persica a novel Actinomycetes from a hot desert in Iran.</title>
        <authorList>
            <person name="Safaei N."/>
            <person name="Zaburannyi N."/>
            <person name="Mueller R."/>
            <person name="Wink J."/>
        </authorList>
    </citation>
    <scope>NUCLEOTIDE SEQUENCE [LARGE SCALE GENOMIC DNA]</scope>
    <source>
        <strain evidence="2 3">4NS15</strain>
    </source>
</reference>
<dbReference type="Pfam" id="PF12706">
    <property type="entry name" value="Lactamase_B_2"/>
    <property type="match status" value="1"/>
</dbReference>
<evidence type="ECO:0000313" key="2">
    <source>
        <dbReference type="EMBL" id="NRN67729.1"/>
    </source>
</evidence>
<comment type="caution">
    <text evidence="2">The sequence shown here is derived from an EMBL/GenBank/DDBJ whole genome shotgun (WGS) entry which is preliminary data.</text>
</comment>
<dbReference type="CDD" id="cd07716">
    <property type="entry name" value="RNaseZ_short-form-like_MBL-fold"/>
    <property type="match status" value="1"/>
</dbReference>
<dbReference type="InterPro" id="IPR001279">
    <property type="entry name" value="Metallo-B-lactamas"/>
</dbReference>
<dbReference type="InterPro" id="IPR036866">
    <property type="entry name" value="RibonucZ/Hydroxyglut_hydro"/>
</dbReference>
<dbReference type="PANTHER" id="PTHR46018">
    <property type="entry name" value="ZINC PHOSPHODIESTERASE ELAC PROTEIN 1"/>
    <property type="match status" value="1"/>
</dbReference>
<dbReference type="Gene3D" id="3.60.15.10">
    <property type="entry name" value="Ribonuclease Z/Hydroxyacylglutathione hydrolase-like"/>
    <property type="match status" value="1"/>
</dbReference>
<keyword evidence="3" id="KW-1185">Reference proteome</keyword>
<name>A0ABX2F8Q9_9PSEU</name>
<protein>
    <submittedName>
        <fullName evidence="2">MBL fold metallo-hydrolase</fullName>
    </submittedName>
</protein>
<dbReference type="PANTHER" id="PTHR46018:SF4">
    <property type="entry name" value="METALLO-HYDROLASE YHFI-RELATED"/>
    <property type="match status" value="1"/>
</dbReference>
<sequence length="240" mass="25541">MQITVLGSCGAWPEPGRACSGFLVEHDGFRLVLDLGFGVASRLFEVCPPGAVDAVVVTHEHPDHCVDLNALLRAKFYGAPNRIPLYCTMGVVRRMSVIEANPPLSAVFDIFELPGGYQVGPFELTGVPLPHHVPNSGVRLSTGDSVLAYTGDTGPDPALAELAKDADLFIAEATLLEPQEGPRTLLTAREAGMWAKRAGVRKLLLTHFWPGSDRTAAVSSAYAEFSGDIAAATEGMALRC</sequence>
<dbReference type="RefSeq" id="WP_173136043.1">
    <property type="nucleotide sequence ID" value="NZ_CBCSGW010000044.1"/>
</dbReference>
<accession>A0ABX2F8Q9</accession>